<name>A0A6A6FKU1_9PEZI</name>
<protein>
    <submittedName>
        <fullName evidence="1">Uncharacterized protein</fullName>
    </submittedName>
</protein>
<dbReference type="AlphaFoldDB" id="A0A6A6FKU1"/>
<accession>A0A6A6FKU1</accession>
<sequence>MFGLRSGANSIKMLRLDGSALSSPHRIESKALCQRPSSRNTWPQLQCKVGMHPLAVRSEPVVPG</sequence>
<organism evidence="1 2">
    <name type="scientific">Cercospora zeae-maydis SCOH1-5</name>
    <dbReference type="NCBI Taxonomy" id="717836"/>
    <lineage>
        <taxon>Eukaryota</taxon>
        <taxon>Fungi</taxon>
        <taxon>Dikarya</taxon>
        <taxon>Ascomycota</taxon>
        <taxon>Pezizomycotina</taxon>
        <taxon>Dothideomycetes</taxon>
        <taxon>Dothideomycetidae</taxon>
        <taxon>Mycosphaerellales</taxon>
        <taxon>Mycosphaerellaceae</taxon>
        <taxon>Cercospora</taxon>
    </lineage>
</organism>
<dbReference type="EMBL" id="ML992669">
    <property type="protein sequence ID" value="KAF2213838.1"/>
    <property type="molecule type" value="Genomic_DNA"/>
</dbReference>
<reference evidence="1" key="1">
    <citation type="journal article" date="2020" name="Stud. Mycol.">
        <title>101 Dothideomycetes genomes: a test case for predicting lifestyles and emergence of pathogens.</title>
        <authorList>
            <person name="Haridas S."/>
            <person name="Albert R."/>
            <person name="Binder M."/>
            <person name="Bloem J."/>
            <person name="Labutti K."/>
            <person name="Salamov A."/>
            <person name="Andreopoulos B."/>
            <person name="Baker S."/>
            <person name="Barry K."/>
            <person name="Bills G."/>
            <person name="Bluhm B."/>
            <person name="Cannon C."/>
            <person name="Castanera R."/>
            <person name="Culley D."/>
            <person name="Daum C."/>
            <person name="Ezra D."/>
            <person name="Gonzalez J."/>
            <person name="Henrissat B."/>
            <person name="Kuo A."/>
            <person name="Liang C."/>
            <person name="Lipzen A."/>
            <person name="Lutzoni F."/>
            <person name="Magnuson J."/>
            <person name="Mondo S."/>
            <person name="Nolan M."/>
            <person name="Ohm R."/>
            <person name="Pangilinan J."/>
            <person name="Park H.-J."/>
            <person name="Ramirez L."/>
            <person name="Alfaro M."/>
            <person name="Sun H."/>
            <person name="Tritt A."/>
            <person name="Yoshinaga Y."/>
            <person name="Zwiers L.-H."/>
            <person name="Turgeon B."/>
            <person name="Goodwin S."/>
            <person name="Spatafora J."/>
            <person name="Crous P."/>
            <person name="Grigoriev I."/>
        </authorList>
    </citation>
    <scope>NUCLEOTIDE SEQUENCE</scope>
    <source>
        <strain evidence="1">SCOH1-5</strain>
    </source>
</reference>
<dbReference type="Proteomes" id="UP000799539">
    <property type="component" value="Unassembled WGS sequence"/>
</dbReference>
<gene>
    <name evidence="1" type="ORF">CERZMDRAFT_90369</name>
</gene>
<evidence type="ECO:0000313" key="1">
    <source>
        <dbReference type="EMBL" id="KAF2213838.1"/>
    </source>
</evidence>
<evidence type="ECO:0000313" key="2">
    <source>
        <dbReference type="Proteomes" id="UP000799539"/>
    </source>
</evidence>
<proteinExistence type="predicted"/>
<keyword evidence="2" id="KW-1185">Reference proteome</keyword>